<sequence>MRQYNKGRRERVLKLRKCLEELAEERRDLLDRLENLDARERAVVLENNTLHNLDALTSNLPDEALAMVFEAGLQPDALRFGELVSHVSRRWRSIALATPNLWTNIRCCHIKGNTPHSSSISGGRFVQEYPWSECKGWEERAAVYFSRSRSLPIDIHIRGLYPQDFTPAFLRLLNDHISRCSKSFFERVPPNIMPWLLELLERQPIPLLRSFALTGLLPGTTVEAKPFPFGAPLLTTAQLGKIQPRYLHHFMPAFASVTSLRLTYIFLEDHEAYNFLRDGLMNLKSLYHLELQLEIFEPLSSPDPLPIVLPTVQVLHVASVDWEDCNSVNRIIARIRAESLKALSLNGWDNYRVEPMETHFPLLKHLVLVNLRHYLPYLAALMEKFPDIERLTFHASTHELERQQPNDFSIKTIMPSILRGISAYELAHEGTPWPELNTIATSACLVPEPRVVAHIPTMIARLQATGQPVRNLLMPRAFLVQAGAEVAKGLQKIGVEIGVYSDDWPMPFAGDRCADQREDPYLAPI</sequence>
<gene>
    <name evidence="2" type="ORF">FIBSPDRAFT_1047115</name>
</gene>
<reference evidence="2 3" key="1">
    <citation type="journal article" date="2016" name="Mol. Biol. Evol.">
        <title>Comparative Genomics of Early-Diverging Mushroom-Forming Fungi Provides Insights into the Origins of Lignocellulose Decay Capabilities.</title>
        <authorList>
            <person name="Nagy L.G."/>
            <person name="Riley R."/>
            <person name="Tritt A."/>
            <person name="Adam C."/>
            <person name="Daum C."/>
            <person name="Floudas D."/>
            <person name="Sun H."/>
            <person name="Yadav J.S."/>
            <person name="Pangilinan J."/>
            <person name="Larsson K.H."/>
            <person name="Matsuura K."/>
            <person name="Barry K."/>
            <person name="Labutti K."/>
            <person name="Kuo R."/>
            <person name="Ohm R.A."/>
            <person name="Bhattacharya S.S."/>
            <person name="Shirouzu T."/>
            <person name="Yoshinaga Y."/>
            <person name="Martin F.M."/>
            <person name="Grigoriev I.V."/>
            <person name="Hibbett D.S."/>
        </authorList>
    </citation>
    <scope>NUCLEOTIDE SEQUENCE [LARGE SCALE GENOMIC DNA]</scope>
    <source>
        <strain evidence="2 3">CBS 109695</strain>
    </source>
</reference>
<accession>A0A166FNH8</accession>
<dbReference type="AlphaFoldDB" id="A0A166FNH8"/>
<name>A0A166FNH8_9AGAM</name>
<evidence type="ECO:0000313" key="2">
    <source>
        <dbReference type="EMBL" id="KZP16999.1"/>
    </source>
</evidence>
<dbReference type="Gene3D" id="1.20.1280.50">
    <property type="match status" value="1"/>
</dbReference>
<dbReference type="EMBL" id="KV417587">
    <property type="protein sequence ID" value="KZP16999.1"/>
    <property type="molecule type" value="Genomic_DNA"/>
</dbReference>
<proteinExistence type="predicted"/>
<dbReference type="Proteomes" id="UP000076532">
    <property type="component" value="Unassembled WGS sequence"/>
</dbReference>
<organism evidence="2 3">
    <name type="scientific">Athelia psychrophila</name>
    <dbReference type="NCBI Taxonomy" id="1759441"/>
    <lineage>
        <taxon>Eukaryota</taxon>
        <taxon>Fungi</taxon>
        <taxon>Dikarya</taxon>
        <taxon>Basidiomycota</taxon>
        <taxon>Agaricomycotina</taxon>
        <taxon>Agaricomycetes</taxon>
        <taxon>Agaricomycetidae</taxon>
        <taxon>Atheliales</taxon>
        <taxon>Atheliaceae</taxon>
        <taxon>Athelia</taxon>
    </lineage>
</organism>
<feature type="coiled-coil region" evidence="1">
    <location>
        <begin position="12"/>
        <end position="39"/>
    </location>
</feature>
<evidence type="ECO:0000313" key="3">
    <source>
        <dbReference type="Proteomes" id="UP000076532"/>
    </source>
</evidence>
<keyword evidence="1" id="KW-0175">Coiled coil</keyword>
<protein>
    <submittedName>
        <fullName evidence="2">Uncharacterized protein</fullName>
    </submittedName>
</protein>
<dbReference type="OrthoDB" id="3219769at2759"/>
<keyword evidence="3" id="KW-1185">Reference proteome</keyword>
<evidence type="ECO:0000256" key="1">
    <source>
        <dbReference type="SAM" id="Coils"/>
    </source>
</evidence>